<sequence length="81" mass="9003">MPEFAVHQYHVIRRKYLITADSAEAAATLADATAHQLTPVEEEETDEVQAHVLVDLLGEHGEPIYSASRWLECKDGQFVPG</sequence>
<protein>
    <submittedName>
        <fullName evidence="1">Uncharacterized protein</fullName>
    </submittedName>
</protein>
<gene>
    <name evidence="1" type="ORF">BUE93_20175</name>
</gene>
<proteinExistence type="predicted"/>
<dbReference type="Proteomes" id="UP000239469">
    <property type="component" value="Unassembled WGS sequence"/>
</dbReference>
<accession>A0A2S9WZ79</accession>
<evidence type="ECO:0000313" key="1">
    <source>
        <dbReference type="EMBL" id="PRP68769.1"/>
    </source>
</evidence>
<name>A0A2S9WZ79_9NEIS</name>
<reference evidence="1 2" key="1">
    <citation type="submission" date="2017-01" db="EMBL/GenBank/DDBJ databases">
        <title>New insights into the genetic diversity of Chromobacterium isolated from tropical freshwater lake.</title>
        <authorList>
            <person name="Santos A.B."/>
            <person name="Nascimento A.M."/>
            <person name="Da Silva P.C."/>
        </authorList>
    </citation>
    <scope>NUCLEOTIDE SEQUENCE [LARGE SCALE GENOMIC DNA]</scope>
    <source>
        <strain evidence="1 2">56AF</strain>
    </source>
</reference>
<comment type="caution">
    <text evidence="1">The sequence shown here is derived from an EMBL/GenBank/DDBJ whole genome shotgun (WGS) entry which is preliminary data.</text>
</comment>
<dbReference type="EMBL" id="MTBD01000037">
    <property type="protein sequence ID" value="PRP68769.1"/>
    <property type="molecule type" value="Genomic_DNA"/>
</dbReference>
<evidence type="ECO:0000313" key="2">
    <source>
        <dbReference type="Proteomes" id="UP000239469"/>
    </source>
</evidence>
<organism evidence="1 2">
    <name type="scientific">Chromobacterium amazonense</name>
    <dbReference type="NCBI Taxonomy" id="1382803"/>
    <lineage>
        <taxon>Bacteria</taxon>
        <taxon>Pseudomonadati</taxon>
        <taxon>Pseudomonadota</taxon>
        <taxon>Betaproteobacteria</taxon>
        <taxon>Neisseriales</taxon>
        <taxon>Chromobacteriaceae</taxon>
        <taxon>Chromobacterium</taxon>
    </lineage>
</organism>
<dbReference type="AlphaFoldDB" id="A0A2S9WZ79"/>
<dbReference type="RefSeq" id="WP_106078010.1">
    <property type="nucleotide sequence ID" value="NZ_MTBD01000037.1"/>
</dbReference>